<dbReference type="HOGENOM" id="CLU_551004_0_0_1"/>
<evidence type="ECO:0000259" key="2">
    <source>
        <dbReference type="PROSITE" id="PS50097"/>
    </source>
</evidence>
<dbReference type="InterPro" id="IPR011333">
    <property type="entry name" value="SKP1/BTB/POZ_sf"/>
</dbReference>
<dbReference type="OrthoDB" id="6359816at2759"/>
<keyword evidence="4" id="KW-1185">Reference proteome</keyword>
<dbReference type="InterPro" id="IPR000210">
    <property type="entry name" value="BTB/POZ_dom"/>
</dbReference>
<dbReference type="SUPFAM" id="SSF54695">
    <property type="entry name" value="POZ domain"/>
    <property type="match status" value="1"/>
</dbReference>
<evidence type="ECO:0000256" key="1">
    <source>
        <dbReference type="SAM" id="MobiDB-lite"/>
    </source>
</evidence>
<dbReference type="EMBL" id="KL197783">
    <property type="protein sequence ID" value="KDQ49463.1"/>
    <property type="molecule type" value="Genomic_DNA"/>
</dbReference>
<evidence type="ECO:0000313" key="4">
    <source>
        <dbReference type="Proteomes" id="UP000027265"/>
    </source>
</evidence>
<proteinExistence type="predicted"/>
<dbReference type="InParanoid" id="A0A067P3J6"/>
<protein>
    <recommendedName>
        <fullName evidence="2">BTB domain-containing protein</fullName>
    </recommendedName>
</protein>
<sequence length="510" mass="57465">MVSISESPPFAGCFKIQGLRQACIAKEDMVIESPDFGNGRWFVFPRFLPLTSHHEHLRDRSITLEICREESPNHIGAYCMLCDLSEDSFTSRRPWNGVVYCSFVLKCRGKILETQRFQFEEVELGKGWGSPNFCPVDFLASYADLEDEDVVELEYLVEEYSNESMSVHLTPSLLAMSRANEQIFDDRSSCDVKFVIVHPHASTLKPRYIYAHSKFLASHDSGYFKTLFQGHFAESASEEDEKACAIHPPWGGFSDSDYDDDDEPEEDTAEEEAGVVDSRVVDEPNASSQAGGPIEITMKDPDDETSVTLCSKPGQRSHHAESSKNSEPIPEVPQAPGPSSFKTVYITDASYRTYRALLFYLYTGCIAFAPPKSTYEAKRAASPDEFMSRDVFNVKNAAVLSTLGHRSIPWVSSKSLYKLCDKLDLIDLKLACFAHIKASLTPENIMVELNSSFTALHTEIHKMQSEYLESHWEEVRKSKSFNKLFQGLLKDHSPSLADTLVDLFQRLSLK</sequence>
<dbReference type="Proteomes" id="UP000027265">
    <property type="component" value="Unassembled WGS sequence"/>
</dbReference>
<dbReference type="CDD" id="cd18186">
    <property type="entry name" value="BTB_POZ_ZBTB_KLHL-like"/>
    <property type="match status" value="1"/>
</dbReference>
<dbReference type="SMART" id="SM00225">
    <property type="entry name" value="BTB"/>
    <property type="match status" value="1"/>
</dbReference>
<evidence type="ECO:0000313" key="3">
    <source>
        <dbReference type="EMBL" id="KDQ49463.1"/>
    </source>
</evidence>
<dbReference type="PANTHER" id="PTHR24413">
    <property type="entry name" value="SPECKLE-TYPE POZ PROTEIN"/>
    <property type="match status" value="1"/>
</dbReference>
<feature type="compositionally biased region" description="Acidic residues" evidence="1">
    <location>
        <begin position="256"/>
        <end position="274"/>
    </location>
</feature>
<dbReference type="Gene3D" id="3.30.710.10">
    <property type="entry name" value="Potassium Channel Kv1.1, Chain A"/>
    <property type="match status" value="2"/>
</dbReference>
<feature type="domain" description="BTB" evidence="2">
    <location>
        <begin position="190"/>
        <end position="370"/>
    </location>
</feature>
<accession>A0A067P3J6</accession>
<gene>
    <name evidence="3" type="ORF">JAAARDRAFT_200814</name>
</gene>
<organism evidence="3 4">
    <name type="scientific">Jaapia argillacea MUCL 33604</name>
    <dbReference type="NCBI Taxonomy" id="933084"/>
    <lineage>
        <taxon>Eukaryota</taxon>
        <taxon>Fungi</taxon>
        <taxon>Dikarya</taxon>
        <taxon>Basidiomycota</taxon>
        <taxon>Agaricomycotina</taxon>
        <taxon>Agaricomycetes</taxon>
        <taxon>Agaricomycetidae</taxon>
        <taxon>Jaapiales</taxon>
        <taxon>Jaapiaceae</taxon>
        <taxon>Jaapia</taxon>
    </lineage>
</organism>
<dbReference type="AlphaFoldDB" id="A0A067P3J6"/>
<name>A0A067P3J6_9AGAM</name>
<dbReference type="STRING" id="933084.A0A067P3J6"/>
<feature type="region of interest" description="Disordered" evidence="1">
    <location>
        <begin position="239"/>
        <end position="338"/>
    </location>
</feature>
<reference evidence="4" key="1">
    <citation type="journal article" date="2014" name="Proc. Natl. Acad. Sci. U.S.A.">
        <title>Extensive sampling of basidiomycete genomes demonstrates inadequacy of the white-rot/brown-rot paradigm for wood decay fungi.</title>
        <authorList>
            <person name="Riley R."/>
            <person name="Salamov A.A."/>
            <person name="Brown D.W."/>
            <person name="Nagy L.G."/>
            <person name="Floudas D."/>
            <person name="Held B.W."/>
            <person name="Levasseur A."/>
            <person name="Lombard V."/>
            <person name="Morin E."/>
            <person name="Otillar R."/>
            <person name="Lindquist E.A."/>
            <person name="Sun H."/>
            <person name="LaButti K.M."/>
            <person name="Schmutz J."/>
            <person name="Jabbour D."/>
            <person name="Luo H."/>
            <person name="Baker S.E."/>
            <person name="Pisabarro A.G."/>
            <person name="Walton J.D."/>
            <person name="Blanchette R.A."/>
            <person name="Henrissat B."/>
            <person name="Martin F."/>
            <person name="Cullen D."/>
            <person name="Hibbett D.S."/>
            <person name="Grigoriev I.V."/>
        </authorList>
    </citation>
    <scope>NUCLEOTIDE SEQUENCE [LARGE SCALE GENOMIC DNA]</scope>
    <source>
        <strain evidence="4">MUCL 33604</strain>
    </source>
</reference>
<dbReference type="PROSITE" id="PS50097">
    <property type="entry name" value="BTB"/>
    <property type="match status" value="1"/>
</dbReference>